<evidence type="ECO:0000256" key="2">
    <source>
        <dbReference type="ARBA" id="ARBA00022729"/>
    </source>
</evidence>
<sequence>MSPYLSLGRIYVLILLLLPKPLNQPPEIFRHGTLASFDRKTLYDRIAPLAAPNDTLFDNFFAALVTSRYAIPISIISNPTQSKVVIDAIRLQHGIIEAQFLSANYRVDMNSPKATENATNVLIPTLLNGSTTGNSTNYPATVTYPFGRQRIVQDHTATTILEVLLLTILILSALSWWFGPREAALPRSPTSVASVLALLAGDLYVAPSKTYANGTRTDCATHISGSDYQSDISNTTFSSNWDLAITVFSITYAELNLWNPFLAYDSIEHCTFREDLEYCVEWSPIGETTTEASLITTIPTAVSIRVPNDCTQWAFIHGDSTCEDILQVWQITLDYFVSLNEGLGDDCSGLQNLTYYCVNSTSNPAPAISDELGTATATATSTSNSIVTPPGPTQTGIPSNCNNYYVAQSGDTCSSVEELYNITNEQFHAWNPAVSSDCTSGFWSDEAYCVRVAGSEGGNTTITVSSTSASTTFSRTTTTIVPPPGPTQDGIPDNCNVYYVAQSGDDCSTIEAEFGITDAQFHEWNPAVSSDCVSGFWADEAYCVGIAV</sequence>
<feature type="domain" description="LysM" evidence="6">
    <location>
        <begin position="497"/>
        <end position="544"/>
    </location>
</feature>
<evidence type="ECO:0000256" key="3">
    <source>
        <dbReference type="ARBA" id="ARBA00023026"/>
    </source>
</evidence>
<evidence type="ECO:0000313" key="7">
    <source>
        <dbReference type="EMBL" id="ETS75935.1"/>
    </source>
</evidence>
<evidence type="ECO:0000313" key="8">
    <source>
        <dbReference type="Proteomes" id="UP000030651"/>
    </source>
</evidence>
<dbReference type="InterPro" id="IPR052210">
    <property type="entry name" value="LysM1-like"/>
</dbReference>
<dbReference type="GeneID" id="19277892"/>
<keyword evidence="1" id="KW-0147">Chitin-binding</keyword>
<evidence type="ECO:0000256" key="4">
    <source>
        <dbReference type="ARBA" id="ARBA00044955"/>
    </source>
</evidence>
<dbReference type="eggNOG" id="KOG2806">
    <property type="taxonomic scope" value="Eukaryota"/>
</dbReference>
<dbReference type="EMBL" id="KI912118">
    <property type="protein sequence ID" value="ETS75935.1"/>
    <property type="molecule type" value="Genomic_DNA"/>
</dbReference>
<keyword evidence="2 5" id="KW-0732">Signal</keyword>
<protein>
    <recommendedName>
        <fullName evidence="6">LysM domain-containing protein</fullName>
    </recommendedName>
</protein>
<dbReference type="Proteomes" id="UP000030651">
    <property type="component" value="Unassembled WGS sequence"/>
</dbReference>
<feature type="signal peptide" evidence="5">
    <location>
        <begin position="1"/>
        <end position="23"/>
    </location>
</feature>
<dbReference type="Gene3D" id="3.10.350.10">
    <property type="entry name" value="LysM domain"/>
    <property type="match status" value="3"/>
</dbReference>
<dbReference type="InterPro" id="IPR018392">
    <property type="entry name" value="LysM"/>
</dbReference>
<dbReference type="HOGENOM" id="CLU_497049_0_0_1"/>
<accession>W3WPW4</accession>
<evidence type="ECO:0000259" key="6">
    <source>
        <dbReference type="PROSITE" id="PS51782"/>
    </source>
</evidence>
<dbReference type="InterPro" id="IPR036779">
    <property type="entry name" value="LysM_dom_sf"/>
</dbReference>
<dbReference type="STRING" id="1229662.W3WPW4"/>
<dbReference type="PANTHER" id="PTHR34997">
    <property type="entry name" value="AM15"/>
    <property type="match status" value="1"/>
</dbReference>
<dbReference type="Pfam" id="PF01476">
    <property type="entry name" value="LysM"/>
    <property type="match status" value="1"/>
</dbReference>
<dbReference type="KEGG" id="pfy:PFICI_12879"/>
<dbReference type="GO" id="GO:0008061">
    <property type="term" value="F:chitin binding"/>
    <property type="evidence" value="ECO:0007669"/>
    <property type="project" value="UniProtKB-KW"/>
</dbReference>
<proteinExistence type="inferred from homology"/>
<evidence type="ECO:0000256" key="5">
    <source>
        <dbReference type="SAM" id="SignalP"/>
    </source>
</evidence>
<feature type="domain" description="LysM" evidence="6">
    <location>
        <begin position="403"/>
        <end position="450"/>
    </location>
</feature>
<comment type="similarity">
    <text evidence="4">Belongs to the secreted LysM effector family.</text>
</comment>
<organism evidence="7 8">
    <name type="scientific">Pestalotiopsis fici (strain W106-1 / CGMCC3.15140)</name>
    <dbReference type="NCBI Taxonomy" id="1229662"/>
    <lineage>
        <taxon>Eukaryota</taxon>
        <taxon>Fungi</taxon>
        <taxon>Dikarya</taxon>
        <taxon>Ascomycota</taxon>
        <taxon>Pezizomycotina</taxon>
        <taxon>Sordariomycetes</taxon>
        <taxon>Xylariomycetidae</taxon>
        <taxon>Amphisphaeriales</taxon>
        <taxon>Sporocadaceae</taxon>
        <taxon>Pestalotiopsis</taxon>
    </lineage>
</organism>
<dbReference type="SUPFAM" id="SSF54106">
    <property type="entry name" value="LysM domain"/>
    <property type="match status" value="2"/>
</dbReference>
<dbReference type="PROSITE" id="PS51782">
    <property type="entry name" value="LYSM"/>
    <property type="match status" value="2"/>
</dbReference>
<dbReference type="RefSeq" id="XP_007839651.1">
    <property type="nucleotide sequence ID" value="XM_007841460.1"/>
</dbReference>
<dbReference type="PANTHER" id="PTHR34997:SF2">
    <property type="entry name" value="LYSM DOMAIN-CONTAINING PROTEIN-RELATED"/>
    <property type="match status" value="1"/>
</dbReference>
<evidence type="ECO:0000256" key="1">
    <source>
        <dbReference type="ARBA" id="ARBA00022669"/>
    </source>
</evidence>
<gene>
    <name evidence="7" type="ORF">PFICI_12879</name>
</gene>
<dbReference type="CDD" id="cd00118">
    <property type="entry name" value="LysM"/>
    <property type="match status" value="2"/>
</dbReference>
<feature type="chain" id="PRO_5004834928" description="LysM domain-containing protein" evidence="5">
    <location>
        <begin position="24"/>
        <end position="548"/>
    </location>
</feature>
<dbReference type="AlphaFoldDB" id="W3WPW4"/>
<keyword evidence="8" id="KW-1185">Reference proteome</keyword>
<reference evidence="8" key="1">
    <citation type="journal article" date="2015" name="BMC Genomics">
        <title>Genomic and transcriptomic analysis of the endophytic fungus Pestalotiopsis fici reveals its lifestyle and high potential for synthesis of natural products.</title>
        <authorList>
            <person name="Wang X."/>
            <person name="Zhang X."/>
            <person name="Liu L."/>
            <person name="Xiang M."/>
            <person name="Wang W."/>
            <person name="Sun X."/>
            <person name="Che Y."/>
            <person name="Guo L."/>
            <person name="Liu G."/>
            <person name="Guo L."/>
            <person name="Wang C."/>
            <person name="Yin W.B."/>
            <person name="Stadler M."/>
            <person name="Zhang X."/>
            <person name="Liu X."/>
        </authorList>
    </citation>
    <scope>NUCLEOTIDE SEQUENCE [LARGE SCALE GENOMIC DNA]</scope>
    <source>
        <strain evidence="8">W106-1 / CGMCC3.15140</strain>
    </source>
</reference>
<dbReference type="OrthoDB" id="5985073at2759"/>
<name>W3WPW4_PESFW</name>
<keyword evidence="3" id="KW-0843">Virulence</keyword>
<dbReference type="InParanoid" id="W3WPW4"/>